<evidence type="ECO:0000313" key="4">
    <source>
        <dbReference type="Proteomes" id="UP000238390"/>
    </source>
</evidence>
<feature type="domain" description="Type VI lipase adapter protein Tla3 C-terminal" evidence="2">
    <location>
        <begin position="281"/>
        <end position="412"/>
    </location>
</feature>
<dbReference type="AlphaFoldDB" id="A0A2R3IQP9"/>
<proteinExistence type="predicted"/>
<dbReference type="EMBL" id="CP027169">
    <property type="protein sequence ID" value="AVK04244.1"/>
    <property type="molecule type" value="Genomic_DNA"/>
</dbReference>
<evidence type="ECO:0000259" key="2">
    <source>
        <dbReference type="Pfam" id="PF20995"/>
    </source>
</evidence>
<gene>
    <name evidence="3" type="ORF">CSB93_2403</name>
</gene>
<accession>A0A2R3IQP9</accession>
<reference evidence="3 4" key="1">
    <citation type="submission" date="2018-02" db="EMBL/GenBank/DDBJ databases">
        <title>FDA/CDC Antimicrobial Resistant Isolate Bank Genome Sequencing.</title>
        <authorList>
            <person name="Benahmed F.H."/>
            <person name="Lutgring J.D."/>
            <person name="Yoo B."/>
            <person name="Machado M."/>
            <person name="Brown A."/>
            <person name="McAllister G."/>
            <person name="Perry A."/>
            <person name="Halpin A.L."/>
            <person name="Vavikolanu K."/>
            <person name="Ott S."/>
            <person name="Zhao X."/>
            <person name="Tallon L.J."/>
            <person name="Sadzewicz L."/>
            <person name="Aluvathingal J."/>
            <person name="Nadendla S."/>
            <person name="Voskania-kordi A."/>
            <person name="Simonyan V."/>
            <person name="Patel J."/>
            <person name="Shawar R.M."/>
        </authorList>
    </citation>
    <scope>NUCLEOTIDE SEQUENCE [LARGE SCALE GENOMIC DNA]</scope>
    <source>
        <strain evidence="3 4">AR_0356</strain>
    </source>
</reference>
<dbReference type="Pfam" id="PF20995">
    <property type="entry name" value="Tla3_C"/>
    <property type="match status" value="1"/>
</dbReference>
<protein>
    <recommendedName>
        <fullName evidence="5">DUF2875 domain-containing protein</fullName>
    </recommendedName>
</protein>
<keyword evidence="4" id="KW-1185">Reference proteome</keyword>
<name>A0A2R3IQP9_9PSED</name>
<dbReference type="InterPro" id="IPR048303">
    <property type="entry name" value="Tla3_C"/>
</dbReference>
<evidence type="ECO:0000259" key="1">
    <source>
        <dbReference type="Pfam" id="PF11394"/>
    </source>
</evidence>
<evidence type="ECO:0000313" key="3">
    <source>
        <dbReference type="EMBL" id="AVK04244.1"/>
    </source>
</evidence>
<sequence>MSADAYHAPTTSPRLETLDVLSIGMSLDVFRQGQVWKALQKQNAIQAEALHVGSILPMDPKKYPISASDKDMAYSKREADALELGLKNFLEKWPIPTVTVVRGWNPSTPNLRFTPEETQESLSVMVNDIRVPAGLHWHRIANLQDGIVCNDTPEGVLEAVFRLFERHPDLPAVLIYANDGINMAGSLSSRDISLKSLGGGSGPRVPGTLTDTMVALIVGRPERVDWLRQYAPYTKVNENRIDPEFRGWGWRKPPVEFRPTRFIPQPWTARALEQWDALPVLARLHRPVSVPLTRPDTGERLKREALTAQLAAAWKTASATLTSAPARLFYDGGLNATPLAELTPALGAAQSSLDLLDSRESYDLTQRLGDTGAASPFVGIALATMASYLNGDSSMVMPLRRKDQATLIGISSPTPGKKPAHDPFGVDLLPQTASRLTTRLPPGEDYALEEF</sequence>
<organism evidence="3 4">
    <name type="scientific">Pseudomonas paraeruginosa</name>
    <dbReference type="NCBI Taxonomy" id="2994495"/>
    <lineage>
        <taxon>Bacteria</taxon>
        <taxon>Pseudomonadati</taxon>
        <taxon>Pseudomonadota</taxon>
        <taxon>Gammaproteobacteria</taxon>
        <taxon>Pseudomonadales</taxon>
        <taxon>Pseudomonadaceae</taxon>
        <taxon>Pseudomonas</taxon>
    </lineage>
</organism>
<evidence type="ECO:0008006" key="5">
    <source>
        <dbReference type="Google" id="ProtNLM"/>
    </source>
</evidence>
<dbReference type="InterPro" id="IPR021531">
    <property type="entry name" value="Tla3_N"/>
</dbReference>
<feature type="domain" description="Type VI lipase adapter protein Tla3 N-terminal" evidence="1">
    <location>
        <begin position="16"/>
        <end position="192"/>
    </location>
</feature>
<dbReference type="Pfam" id="PF11394">
    <property type="entry name" value="Tla3_N"/>
    <property type="match status" value="1"/>
</dbReference>
<dbReference type="Proteomes" id="UP000238390">
    <property type="component" value="Chromosome"/>
</dbReference>